<evidence type="ECO:0000313" key="4">
    <source>
        <dbReference type="EMBL" id="EWM23559.1"/>
    </source>
</evidence>
<keyword evidence="5" id="KW-1185">Reference proteome</keyword>
<dbReference type="PROSITE" id="PS50082">
    <property type="entry name" value="WD_REPEATS_2"/>
    <property type="match status" value="1"/>
</dbReference>
<dbReference type="Gene3D" id="2.130.10.10">
    <property type="entry name" value="YVTN repeat-like/Quinoprotein amine dehydrogenase"/>
    <property type="match status" value="1"/>
</dbReference>
<evidence type="ECO:0000256" key="3">
    <source>
        <dbReference type="PROSITE-ProRule" id="PRU00221"/>
    </source>
</evidence>
<dbReference type="EMBL" id="AZIL01001575">
    <property type="protein sequence ID" value="EWM23559.1"/>
    <property type="molecule type" value="Genomic_DNA"/>
</dbReference>
<gene>
    <name evidence="4" type="ORF">Naga_101114g1</name>
</gene>
<accession>W7TTA5</accession>
<dbReference type="AlphaFoldDB" id="W7TTA5"/>
<feature type="repeat" description="WD" evidence="3">
    <location>
        <begin position="15"/>
        <end position="50"/>
    </location>
</feature>
<comment type="caution">
    <text evidence="4">The sequence shown here is derived from an EMBL/GenBank/DDBJ whole genome shotgun (WGS) entry which is preliminary data.</text>
</comment>
<evidence type="ECO:0000313" key="5">
    <source>
        <dbReference type="Proteomes" id="UP000019335"/>
    </source>
</evidence>
<dbReference type="PROSITE" id="PS00678">
    <property type="entry name" value="WD_REPEATS_1"/>
    <property type="match status" value="1"/>
</dbReference>
<evidence type="ECO:0000256" key="2">
    <source>
        <dbReference type="ARBA" id="ARBA00022737"/>
    </source>
</evidence>
<keyword evidence="2" id="KW-0677">Repeat</keyword>
<dbReference type="SUPFAM" id="SSF50978">
    <property type="entry name" value="WD40 repeat-like"/>
    <property type="match status" value="1"/>
</dbReference>
<dbReference type="InterPro" id="IPR036322">
    <property type="entry name" value="WD40_repeat_dom_sf"/>
</dbReference>
<dbReference type="InterPro" id="IPR019775">
    <property type="entry name" value="WD40_repeat_CS"/>
</dbReference>
<reference evidence="4 5" key="1">
    <citation type="journal article" date="2014" name="Mol. Plant">
        <title>Chromosome Scale Genome Assembly and Transcriptome Profiling of Nannochloropsis gaditana in Nitrogen Depletion.</title>
        <authorList>
            <person name="Corteggiani Carpinelli E."/>
            <person name="Telatin A."/>
            <person name="Vitulo N."/>
            <person name="Forcato C."/>
            <person name="D'Angelo M."/>
            <person name="Schiavon R."/>
            <person name="Vezzi A."/>
            <person name="Giacometti G.M."/>
            <person name="Morosinotto T."/>
            <person name="Valle G."/>
        </authorList>
    </citation>
    <scope>NUCLEOTIDE SEQUENCE [LARGE SCALE GENOMIC DNA]</scope>
    <source>
        <strain evidence="4 5">B-31</strain>
    </source>
</reference>
<dbReference type="PROSITE" id="PS50294">
    <property type="entry name" value="WD_REPEATS_REGION"/>
    <property type="match status" value="1"/>
</dbReference>
<keyword evidence="1 3" id="KW-0853">WD repeat</keyword>
<dbReference type="Pfam" id="PF00400">
    <property type="entry name" value="WD40"/>
    <property type="match status" value="1"/>
</dbReference>
<dbReference type="SMART" id="SM00320">
    <property type="entry name" value="WD40"/>
    <property type="match status" value="1"/>
</dbReference>
<dbReference type="InterPro" id="IPR015943">
    <property type="entry name" value="WD40/YVTN_repeat-like_dom_sf"/>
</dbReference>
<protein>
    <submittedName>
        <fullName evidence="4">Putative wd repeat-containing</fullName>
    </submittedName>
</protein>
<dbReference type="InterPro" id="IPR001680">
    <property type="entry name" value="WD40_rpt"/>
</dbReference>
<evidence type="ECO:0000256" key="1">
    <source>
        <dbReference type="ARBA" id="ARBA00022574"/>
    </source>
</evidence>
<name>W7TTA5_9STRA</name>
<sequence length="160" mass="17496">MRAASLTSSSCLVIPHAHARTVHTVRWHPSEPHLLLSAGLDQHLRLWDLRKAGGREGGREGGGGPLCSYFGHVSSLVQKQSAITAPEFYDQGRYVLITGEKSRRLSVYETLSAKPISRGQLDADVSQMATMESPGMETKGKRPCLWVASRQGTLVKLSPF</sequence>
<dbReference type="Proteomes" id="UP000019335">
    <property type="component" value="Chromosome 16"/>
</dbReference>
<proteinExistence type="predicted"/>
<organism evidence="4 5">
    <name type="scientific">Nannochloropsis gaditana</name>
    <dbReference type="NCBI Taxonomy" id="72520"/>
    <lineage>
        <taxon>Eukaryota</taxon>
        <taxon>Sar</taxon>
        <taxon>Stramenopiles</taxon>
        <taxon>Ochrophyta</taxon>
        <taxon>Eustigmatophyceae</taxon>
        <taxon>Eustigmatales</taxon>
        <taxon>Monodopsidaceae</taxon>
        <taxon>Nannochloropsis</taxon>
    </lineage>
</organism>
<dbReference type="OrthoDB" id="273771at2759"/>